<evidence type="ECO:0000256" key="1">
    <source>
        <dbReference type="SAM" id="MobiDB-lite"/>
    </source>
</evidence>
<dbReference type="PROSITE" id="PS50848">
    <property type="entry name" value="START"/>
    <property type="match status" value="1"/>
</dbReference>
<dbReference type="GO" id="GO:0008289">
    <property type="term" value="F:lipid binding"/>
    <property type="evidence" value="ECO:0007669"/>
    <property type="project" value="InterPro"/>
</dbReference>
<dbReference type="Pfam" id="PF01852">
    <property type="entry name" value="START"/>
    <property type="match status" value="1"/>
</dbReference>
<dbReference type="AlphaFoldDB" id="A0A7I8VS20"/>
<dbReference type="InterPro" id="IPR051213">
    <property type="entry name" value="START_lipid_transfer"/>
</dbReference>
<dbReference type="OrthoDB" id="5403181at2759"/>
<dbReference type="PANTHER" id="PTHR19308:SF14">
    <property type="entry name" value="START DOMAIN-CONTAINING PROTEIN"/>
    <property type="match status" value="1"/>
</dbReference>
<dbReference type="SUPFAM" id="SSF55961">
    <property type="entry name" value="Bet v1-like"/>
    <property type="match status" value="1"/>
</dbReference>
<dbReference type="Gene3D" id="3.30.530.20">
    <property type="match status" value="1"/>
</dbReference>
<dbReference type="InterPro" id="IPR002913">
    <property type="entry name" value="START_lipid-bd_dom"/>
</dbReference>
<organism evidence="3 4">
    <name type="scientific">Dimorphilus gyrociliatus</name>
    <dbReference type="NCBI Taxonomy" id="2664684"/>
    <lineage>
        <taxon>Eukaryota</taxon>
        <taxon>Metazoa</taxon>
        <taxon>Spiralia</taxon>
        <taxon>Lophotrochozoa</taxon>
        <taxon>Annelida</taxon>
        <taxon>Polychaeta</taxon>
        <taxon>Polychaeta incertae sedis</taxon>
        <taxon>Dinophilidae</taxon>
        <taxon>Dimorphilus</taxon>
    </lineage>
</organism>
<dbReference type="EMBL" id="CAJFCJ010000009">
    <property type="protein sequence ID" value="CAD5118482.1"/>
    <property type="molecule type" value="Genomic_DNA"/>
</dbReference>
<feature type="region of interest" description="Disordered" evidence="1">
    <location>
        <begin position="273"/>
        <end position="296"/>
    </location>
</feature>
<comment type="caution">
    <text evidence="3">The sequence shown here is derived from an EMBL/GenBank/DDBJ whole genome shotgun (WGS) entry which is preliminary data.</text>
</comment>
<dbReference type="CDD" id="cd08871">
    <property type="entry name" value="START_STARD10-like"/>
    <property type="match status" value="1"/>
</dbReference>
<evidence type="ECO:0000259" key="2">
    <source>
        <dbReference type="PROSITE" id="PS50848"/>
    </source>
</evidence>
<dbReference type="InterPro" id="IPR041951">
    <property type="entry name" value="STARD10_START"/>
</dbReference>
<accession>A0A7I8VS20</accession>
<evidence type="ECO:0000313" key="3">
    <source>
        <dbReference type="EMBL" id="CAD5118482.1"/>
    </source>
</evidence>
<dbReference type="Proteomes" id="UP000549394">
    <property type="component" value="Unassembled WGS sequence"/>
</dbReference>
<protein>
    <submittedName>
        <fullName evidence="3">DgyrCDS7182</fullName>
    </submittedName>
</protein>
<dbReference type="SMART" id="SM00234">
    <property type="entry name" value="START"/>
    <property type="match status" value="1"/>
</dbReference>
<feature type="domain" description="START" evidence="2">
    <location>
        <begin position="25"/>
        <end position="233"/>
    </location>
</feature>
<reference evidence="3 4" key="1">
    <citation type="submission" date="2020-08" db="EMBL/GenBank/DDBJ databases">
        <authorList>
            <person name="Hejnol A."/>
        </authorList>
    </citation>
    <scope>NUCLEOTIDE SEQUENCE [LARGE SCALE GENOMIC DNA]</scope>
</reference>
<keyword evidence="4" id="KW-1185">Reference proteome</keyword>
<gene>
    <name evidence="3" type="ORF">DGYR_LOCUS6854</name>
</gene>
<evidence type="ECO:0000313" key="4">
    <source>
        <dbReference type="Proteomes" id="UP000549394"/>
    </source>
</evidence>
<proteinExistence type="predicted"/>
<dbReference type="GO" id="GO:0005737">
    <property type="term" value="C:cytoplasm"/>
    <property type="evidence" value="ECO:0007669"/>
    <property type="project" value="UniProtKB-ARBA"/>
</dbReference>
<sequence length="296" mass="34014">MEVGEVRIAEDEDFNKVRQMCTCHDGWTKEYCKNNITVWSKDNDVSDFKVIKLKAHLDKISATMLYDTLHDSKYRKLWDRNMIEGYEICCLNPNNDISYYSISTPSPLKNRDFVLLRSWLDIGREIFIINHSVNHASVPTKKNFVRGLSFITGYYIVPDGKPEEKGCTLNYVTQSDPKGIRFVYLVIKLLQILDKPSYLFLGKLPTWVVNKLSKFVAPKIVKRLTKAALAYPKWKAEHEPHFKPWHNPEQMSYLPKLNLSDIGSINDTLKASGVDESNVAESDAEKVSQNGDEESD</sequence>
<name>A0A7I8VS20_9ANNE</name>
<dbReference type="InterPro" id="IPR023393">
    <property type="entry name" value="START-like_dom_sf"/>
</dbReference>
<dbReference type="PANTHER" id="PTHR19308">
    <property type="entry name" value="PHOSPHATIDYLCHOLINE TRANSFER PROTEIN"/>
    <property type="match status" value="1"/>
</dbReference>